<dbReference type="EMBL" id="CAMXCT020000324">
    <property type="protein sequence ID" value="CAL1130533.1"/>
    <property type="molecule type" value="Genomic_DNA"/>
</dbReference>
<feature type="region of interest" description="Disordered" evidence="1">
    <location>
        <begin position="41"/>
        <end position="82"/>
    </location>
</feature>
<dbReference type="Proteomes" id="UP001152797">
    <property type="component" value="Unassembled WGS sequence"/>
</dbReference>
<dbReference type="AlphaFoldDB" id="A0A9P1BPM9"/>
<feature type="compositionally biased region" description="Polar residues" evidence="1">
    <location>
        <begin position="350"/>
        <end position="363"/>
    </location>
</feature>
<proteinExistence type="predicted"/>
<evidence type="ECO:0000256" key="1">
    <source>
        <dbReference type="SAM" id="MobiDB-lite"/>
    </source>
</evidence>
<accession>A0A9P1BPM9</accession>
<sequence length="451" mass="49140">MYQQTVESVEIEEELLEFKLIERWTFLEYLPVKAGVRKSSSSPELTALEFDPHSTRTRPAQKETWGRQASVSTDRSSGATWSRQESADIRCLTFHDTLVNAASTKSDNSDPIATGFADLAIPETGSSGSELGAGQWAIANLVRRPFSLDDLHDGLKWTEVVLAAGRLHSRSALSLVSSRCLAEEEAAATPVGEGIAQKHGGLAVTRTGLPAWTRDAQLICVAELCDILYGRWFFQFSDTQVGLPEIWNFFVDWMKVLASHLPAVSIWLCTTWNERSGVQGMCRQTVGSVESVEIEEELLEFKLIERLTFLEYLPVKAGVRKSSSSPELTALEFDPRSTSTGPAQKETWGRQASVSTDRSSGATWNRQVSATTVCSSSATWSRQESADIRCLTFHDTLVSAASTKSDNSDPIATDFADLAIPETGSSGSELGAGQWSVGSALHSQGDCKPCA</sequence>
<dbReference type="EMBL" id="CAMXCT010000324">
    <property type="protein sequence ID" value="CAI3977158.1"/>
    <property type="molecule type" value="Genomic_DNA"/>
</dbReference>
<evidence type="ECO:0000313" key="4">
    <source>
        <dbReference type="Proteomes" id="UP001152797"/>
    </source>
</evidence>
<gene>
    <name evidence="2" type="ORF">C1SCF055_LOCUS5321</name>
</gene>
<feature type="region of interest" description="Disordered" evidence="1">
    <location>
        <begin position="330"/>
        <end position="363"/>
    </location>
</feature>
<reference evidence="3" key="2">
    <citation type="submission" date="2024-04" db="EMBL/GenBank/DDBJ databases">
        <authorList>
            <person name="Chen Y."/>
            <person name="Shah S."/>
            <person name="Dougan E. K."/>
            <person name="Thang M."/>
            <person name="Chan C."/>
        </authorList>
    </citation>
    <scope>NUCLEOTIDE SEQUENCE [LARGE SCALE GENOMIC DNA]</scope>
</reference>
<keyword evidence="4" id="KW-1185">Reference proteome</keyword>
<reference evidence="2" key="1">
    <citation type="submission" date="2022-10" db="EMBL/GenBank/DDBJ databases">
        <authorList>
            <person name="Chen Y."/>
            <person name="Dougan E. K."/>
            <person name="Chan C."/>
            <person name="Rhodes N."/>
            <person name="Thang M."/>
        </authorList>
    </citation>
    <scope>NUCLEOTIDE SEQUENCE</scope>
</reference>
<dbReference type="EMBL" id="CAMXCT030000324">
    <property type="protein sequence ID" value="CAL4764470.1"/>
    <property type="molecule type" value="Genomic_DNA"/>
</dbReference>
<evidence type="ECO:0000313" key="2">
    <source>
        <dbReference type="EMBL" id="CAI3977158.1"/>
    </source>
</evidence>
<protein>
    <submittedName>
        <fullName evidence="2">Uncharacterized protein</fullName>
    </submittedName>
</protein>
<comment type="caution">
    <text evidence="2">The sequence shown here is derived from an EMBL/GenBank/DDBJ whole genome shotgun (WGS) entry which is preliminary data.</text>
</comment>
<organism evidence="2">
    <name type="scientific">Cladocopium goreaui</name>
    <dbReference type="NCBI Taxonomy" id="2562237"/>
    <lineage>
        <taxon>Eukaryota</taxon>
        <taxon>Sar</taxon>
        <taxon>Alveolata</taxon>
        <taxon>Dinophyceae</taxon>
        <taxon>Suessiales</taxon>
        <taxon>Symbiodiniaceae</taxon>
        <taxon>Cladocopium</taxon>
    </lineage>
</organism>
<name>A0A9P1BPM9_9DINO</name>
<feature type="compositionally biased region" description="Polar residues" evidence="1">
    <location>
        <begin position="67"/>
        <end position="82"/>
    </location>
</feature>
<evidence type="ECO:0000313" key="3">
    <source>
        <dbReference type="EMBL" id="CAL1130533.1"/>
    </source>
</evidence>
<feature type="compositionally biased region" description="Basic and acidic residues" evidence="1">
    <location>
        <begin position="50"/>
        <end position="65"/>
    </location>
</feature>